<comment type="cofactor">
    <cofactor evidence="1">
        <name>pyridoxal 5'-phosphate</name>
        <dbReference type="ChEBI" id="CHEBI:597326"/>
    </cofactor>
</comment>
<dbReference type="InterPro" id="IPR050214">
    <property type="entry name" value="Cys_Synth/Cystath_Beta-Synth"/>
</dbReference>
<keyword evidence="7" id="KW-0198">Cysteine biosynthesis</keyword>
<comment type="catalytic activity">
    <reaction evidence="10">
        <text>O-acetyl-L-serine + hydrogen sulfide = L-cysteine + acetate</text>
        <dbReference type="Rhea" id="RHEA:14829"/>
        <dbReference type="ChEBI" id="CHEBI:29919"/>
        <dbReference type="ChEBI" id="CHEBI:30089"/>
        <dbReference type="ChEBI" id="CHEBI:35235"/>
        <dbReference type="ChEBI" id="CHEBI:58340"/>
        <dbReference type="EC" id="2.5.1.47"/>
    </reaction>
</comment>
<dbReference type="Proteomes" id="UP000252585">
    <property type="component" value="Unassembled WGS sequence"/>
</dbReference>
<dbReference type="GO" id="GO:0006535">
    <property type="term" value="P:cysteine biosynthetic process from serine"/>
    <property type="evidence" value="ECO:0007669"/>
    <property type="project" value="InterPro"/>
</dbReference>
<evidence type="ECO:0000256" key="2">
    <source>
        <dbReference type="ARBA" id="ARBA00004962"/>
    </source>
</evidence>
<dbReference type="FunFam" id="3.40.50.1100:FF:000118">
    <property type="entry name" value="Related to CYS4-cystathionine beta-synthase"/>
    <property type="match status" value="1"/>
</dbReference>
<evidence type="ECO:0000256" key="1">
    <source>
        <dbReference type="ARBA" id="ARBA00001933"/>
    </source>
</evidence>
<feature type="domain" description="Tryptophan synthase beta chain-like PALP" evidence="11">
    <location>
        <begin position="6"/>
        <end position="294"/>
    </location>
</feature>
<dbReference type="InterPro" id="IPR001216">
    <property type="entry name" value="P-phosphate_BS"/>
</dbReference>
<evidence type="ECO:0000256" key="7">
    <source>
        <dbReference type="ARBA" id="ARBA00023192"/>
    </source>
</evidence>
<organism evidence="12 13">
    <name type="scientific">Saliterribacillus persicus</name>
    <dbReference type="NCBI Taxonomy" id="930114"/>
    <lineage>
        <taxon>Bacteria</taxon>
        <taxon>Bacillati</taxon>
        <taxon>Bacillota</taxon>
        <taxon>Bacilli</taxon>
        <taxon>Bacillales</taxon>
        <taxon>Bacillaceae</taxon>
        <taxon>Saliterribacillus</taxon>
    </lineage>
</organism>
<reference evidence="12 13" key="1">
    <citation type="submission" date="2018-07" db="EMBL/GenBank/DDBJ databases">
        <title>Genomic Encyclopedia of Type Strains, Phase IV (KMG-IV): sequencing the most valuable type-strain genomes for metagenomic binning, comparative biology and taxonomic classification.</title>
        <authorList>
            <person name="Goeker M."/>
        </authorList>
    </citation>
    <scope>NUCLEOTIDE SEQUENCE [LARGE SCALE GENOMIC DNA]</scope>
    <source>
        <strain evidence="12 13">DSM 27696</strain>
    </source>
</reference>
<dbReference type="EC" id="2.5.1.47" evidence="4"/>
<dbReference type="AlphaFoldDB" id="A0A368Y9Y7"/>
<evidence type="ECO:0000256" key="9">
    <source>
        <dbReference type="ARBA" id="ARBA00033075"/>
    </source>
</evidence>
<evidence type="ECO:0000256" key="10">
    <source>
        <dbReference type="ARBA" id="ARBA00047931"/>
    </source>
</evidence>
<accession>A0A368Y9Y7</accession>
<sequence length="379" mass="41533">MIHNILETIGETPLITIPNSNTADEGRILLKYERFNPGGSIKDRPALYIIQEAERKGLLKPGGTIIESSSGNFGISLAMIGAARGYRVIILADPKTTSANISVLKAFGAEVIIVTEKDDSGSYHKTRITQANKLAQEIPNAYRPDQCFNLLNRETHYKNTAQEIMHACSDKIAVFITAVSTGGQLGGISKYLKTFAPHVHIIGVDAEGSTIFGGEAKSYKIPGVGLSWTPLNLDVNYVDRIFKVKDEHAFIAARSIARHEGILIGPSSGACVMVALKVAQELGPDKQVVCMVADGGDRYLSTLFNDEWMKKQHFSLSVNTEMVRATASKLIPWSENPQGCANYRTDLIKSLNVPKSTLKMNQETVNRSLLNRERSEIID</sequence>
<proteinExistence type="inferred from homology"/>
<comment type="similarity">
    <text evidence="3">Belongs to the cysteine synthase/cystathionine beta-synthase family.</text>
</comment>
<keyword evidence="13" id="KW-1185">Reference proteome</keyword>
<evidence type="ECO:0000256" key="3">
    <source>
        <dbReference type="ARBA" id="ARBA00007103"/>
    </source>
</evidence>
<evidence type="ECO:0000313" key="13">
    <source>
        <dbReference type="Proteomes" id="UP000252585"/>
    </source>
</evidence>
<evidence type="ECO:0000256" key="6">
    <source>
        <dbReference type="ARBA" id="ARBA00022898"/>
    </source>
</evidence>
<evidence type="ECO:0000313" key="12">
    <source>
        <dbReference type="EMBL" id="RCW77022.1"/>
    </source>
</evidence>
<protein>
    <recommendedName>
        <fullName evidence="5">Cysteine synthase</fullName>
        <ecNumber evidence="4">2.5.1.47</ecNumber>
    </recommendedName>
    <alternativeName>
        <fullName evidence="8">O-acetylserine (thiol)-lyase</fullName>
    </alternativeName>
    <alternativeName>
        <fullName evidence="9">O-acetylserine sulfhydrylase</fullName>
    </alternativeName>
</protein>
<keyword evidence="7" id="KW-0028">Amino-acid biosynthesis</keyword>
<evidence type="ECO:0000259" key="11">
    <source>
        <dbReference type="Pfam" id="PF00291"/>
    </source>
</evidence>
<dbReference type="GO" id="GO:0004124">
    <property type="term" value="F:cysteine synthase activity"/>
    <property type="evidence" value="ECO:0007669"/>
    <property type="project" value="UniProtKB-EC"/>
</dbReference>
<evidence type="ECO:0000256" key="8">
    <source>
        <dbReference type="ARBA" id="ARBA00030296"/>
    </source>
</evidence>
<dbReference type="PROSITE" id="PS00901">
    <property type="entry name" value="CYS_SYNTHASE"/>
    <property type="match status" value="1"/>
</dbReference>
<dbReference type="SUPFAM" id="SSF53686">
    <property type="entry name" value="Tryptophan synthase beta subunit-like PLP-dependent enzymes"/>
    <property type="match status" value="1"/>
</dbReference>
<keyword evidence="6" id="KW-0663">Pyridoxal phosphate</keyword>
<dbReference type="PANTHER" id="PTHR10314">
    <property type="entry name" value="CYSTATHIONINE BETA-SYNTHASE"/>
    <property type="match status" value="1"/>
</dbReference>
<comment type="pathway">
    <text evidence="2">Amino-acid biosynthesis; L-cysteine biosynthesis; L-cysteine from L-serine: step 2/2.</text>
</comment>
<comment type="caution">
    <text evidence="12">The sequence shown here is derived from an EMBL/GenBank/DDBJ whole genome shotgun (WGS) entry which is preliminary data.</text>
</comment>
<dbReference type="CDD" id="cd01561">
    <property type="entry name" value="CBS_like"/>
    <property type="match status" value="1"/>
</dbReference>
<dbReference type="FunFam" id="3.40.50.1100:FF:000003">
    <property type="entry name" value="Cystathionine beta-synthase"/>
    <property type="match status" value="1"/>
</dbReference>
<dbReference type="Pfam" id="PF00291">
    <property type="entry name" value="PALP"/>
    <property type="match status" value="1"/>
</dbReference>
<dbReference type="OrthoDB" id="9808024at2"/>
<gene>
    <name evidence="12" type="ORF">DFR57_102297</name>
</gene>
<dbReference type="RefSeq" id="WP_114351777.1">
    <property type="nucleotide sequence ID" value="NZ_QPJJ01000002.1"/>
</dbReference>
<dbReference type="InterPro" id="IPR036052">
    <property type="entry name" value="TrpB-like_PALP_sf"/>
</dbReference>
<dbReference type="InterPro" id="IPR001926">
    <property type="entry name" value="TrpB-like_PALP"/>
</dbReference>
<evidence type="ECO:0000256" key="5">
    <source>
        <dbReference type="ARBA" id="ARBA00019371"/>
    </source>
</evidence>
<name>A0A368Y9Y7_9BACI</name>
<dbReference type="EMBL" id="QPJJ01000002">
    <property type="protein sequence ID" value="RCW77022.1"/>
    <property type="molecule type" value="Genomic_DNA"/>
</dbReference>
<evidence type="ECO:0000256" key="4">
    <source>
        <dbReference type="ARBA" id="ARBA00012681"/>
    </source>
</evidence>
<dbReference type="Gene3D" id="3.40.50.1100">
    <property type="match status" value="2"/>
</dbReference>